<feature type="signal peptide" evidence="10">
    <location>
        <begin position="1"/>
        <end position="26"/>
    </location>
</feature>
<dbReference type="PROSITE" id="PS51289">
    <property type="entry name" value="GLG1_C_RICH"/>
    <property type="match status" value="8"/>
</dbReference>
<feature type="repeat" description="Cys-rich GLG1" evidence="8">
    <location>
        <begin position="457"/>
        <end position="527"/>
    </location>
</feature>
<evidence type="ECO:0000256" key="3">
    <source>
        <dbReference type="ARBA" id="ARBA00022729"/>
    </source>
</evidence>
<evidence type="ECO:0000256" key="2">
    <source>
        <dbReference type="ARBA" id="ARBA00022692"/>
    </source>
</evidence>
<evidence type="ECO:0000313" key="12">
    <source>
        <dbReference type="RefSeq" id="XP_017773865.1"/>
    </source>
</evidence>
<dbReference type="Proteomes" id="UP000695000">
    <property type="component" value="Unplaced"/>
</dbReference>
<feature type="repeat" description="Cys-rich GLG1" evidence="8">
    <location>
        <begin position="834"/>
        <end position="901"/>
    </location>
</feature>
<feature type="repeat" description="Cys-rich GLG1" evidence="8">
    <location>
        <begin position="588"/>
        <end position="649"/>
    </location>
</feature>
<dbReference type="GeneID" id="108560710"/>
<keyword evidence="4" id="KW-0677">Repeat</keyword>
<accession>A0ABM1MH15</accession>
<keyword evidence="7" id="KW-0325">Glycoprotein</keyword>
<evidence type="ECO:0000256" key="9">
    <source>
        <dbReference type="SAM" id="Phobius"/>
    </source>
</evidence>
<gene>
    <name evidence="12" type="primary">LOC108560710</name>
</gene>
<feature type="chain" id="PRO_5047316185" evidence="10">
    <location>
        <begin position="27"/>
        <end position="1099"/>
    </location>
</feature>
<evidence type="ECO:0000256" key="8">
    <source>
        <dbReference type="PROSITE-ProRule" id="PRU00622"/>
    </source>
</evidence>
<feature type="transmembrane region" description="Helical" evidence="9">
    <location>
        <begin position="1067"/>
        <end position="1089"/>
    </location>
</feature>
<keyword evidence="3 10" id="KW-0732">Signal</keyword>
<dbReference type="RefSeq" id="XP_017773865.1">
    <property type="nucleotide sequence ID" value="XM_017918376.1"/>
</dbReference>
<feature type="repeat" description="Cys-rich GLG1" evidence="8">
    <location>
        <begin position="206"/>
        <end position="266"/>
    </location>
</feature>
<evidence type="ECO:0000256" key="7">
    <source>
        <dbReference type="ARBA" id="ARBA00023180"/>
    </source>
</evidence>
<sequence>MQVNNTMVEVQIPFLLLSILMLSAKASEHLASWDKSLIRDRREVHSSIVDDSQCAEVKRLCPDLSENEDILVLECLQSLNPNVLAKLNDNCQHVVWEHTRNIIKDDNVRDFLLPSCKSELDQMNCQVESSGLYLKCIVNNRADIKSSDCVQAVIRLENVAFYDYRWIANFLNHCDKAIKVHQCGRIDHDRLSQSETIVCLQNKFSEIEEECKKEVLKLSEIQADSIKLDRQLYMACAEDQMRYCRQFAPGSGRVFNCLLQYKIDKLSEQCQIHIVRRQKLISQDYRISKGLMKSCKDDIKKSHCRRQTSDDKSIRLAQVLLCLENVVRNGTKIDPDCEIELADHRKILMEDFRLSPEIVDGCANEIKKYCADAEVGGKTIHCLMDHARLKNSKNRIGDVCQRALETLVKETDIGEDWRVDPVLHEACNPVVQAACRGVRGGDARVMSCLMDNIGADHMTEECEDALIQIQYFVARDFKLDPQLYRSCREDATRLCHASKDWENKNPYDTNNGPLILPCLYRYAYHEDKGMQLKDRCFDQIKRVMRQRAISVDLLPHVEEACLDDLALFCFDKTARGEEMLCLQDNLDKLVDKCRVAVEKYTEEEAQNTELNPYVMSNCRKIINSLCSLDTKTDEGTVMECLIAHKNDPLVKANNKCRISIEHFQLISLKDFRFSYKFKIACKPYAVRFCQTAKTKAAVVSCLSEKVTNDTIAGVKSVVQKECRQQLKAQLFQQRENIMFDPKLAQACESDIREHCNEIEHGSAQILECLQSTPEKKLTEQCQVELFKVKKQEISDNAVDYALMTVCAESIQTFCPKVEHTHILECLKGNKDERGFNKKCLMIVKHRMIEQNSDYRLNPALQENCKMDIKKFCHDVAMQAKPEKQLNGEVIRCLKEAFKHSKLTNKCEREMSGILREQALDLQLNPLLRAVCSNELETICKQESDGSGNVEECLKVALLNKKIPTVACQNEVASLIEESQADIQVDPLLQQTCSLDILKYCSEVPQGNGRHIKCLKIIMEDANKQLTTECQNMLKKRLEMYKNAAQVAPPENLGELYVQVVDSPAKHYIFFLVIMVIGTMFLIGIFCGRITKRQMFVKNK</sequence>
<organism evidence="11 12">
    <name type="scientific">Nicrophorus vespilloides</name>
    <name type="common">Boreal carrion beetle</name>
    <dbReference type="NCBI Taxonomy" id="110193"/>
    <lineage>
        <taxon>Eukaryota</taxon>
        <taxon>Metazoa</taxon>
        <taxon>Ecdysozoa</taxon>
        <taxon>Arthropoda</taxon>
        <taxon>Hexapoda</taxon>
        <taxon>Insecta</taxon>
        <taxon>Pterygota</taxon>
        <taxon>Neoptera</taxon>
        <taxon>Endopterygota</taxon>
        <taxon>Coleoptera</taxon>
        <taxon>Polyphaga</taxon>
        <taxon>Staphyliniformia</taxon>
        <taxon>Silphidae</taxon>
        <taxon>Nicrophorinae</taxon>
        <taxon>Nicrophorus</taxon>
    </lineage>
</organism>
<proteinExistence type="predicted"/>
<dbReference type="InterPro" id="IPR001893">
    <property type="entry name" value="Cys-rich_GLG1_repeat"/>
</dbReference>
<keyword evidence="6 9" id="KW-0472">Membrane</keyword>
<evidence type="ECO:0000256" key="4">
    <source>
        <dbReference type="ARBA" id="ARBA00022737"/>
    </source>
</evidence>
<evidence type="ECO:0000256" key="5">
    <source>
        <dbReference type="ARBA" id="ARBA00022989"/>
    </source>
</evidence>
<feature type="repeat" description="Cys-rich GLG1" evidence="8">
    <location>
        <begin position="962"/>
        <end position="1022"/>
    </location>
</feature>
<dbReference type="InterPro" id="IPR039728">
    <property type="entry name" value="GLG1"/>
</dbReference>
<name>A0ABM1MH15_NICVS</name>
<dbReference type="Pfam" id="PF00839">
    <property type="entry name" value="Cys_rich_FGFR"/>
    <property type="match status" value="13"/>
</dbReference>
<evidence type="ECO:0000313" key="11">
    <source>
        <dbReference type="Proteomes" id="UP000695000"/>
    </source>
</evidence>
<reference evidence="12" key="1">
    <citation type="submission" date="2025-08" db="UniProtKB">
        <authorList>
            <consortium name="RefSeq"/>
        </authorList>
    </citation>
    <scope>IDENTIFICATION</scope>
    <source>
        <tissue evidence="12">Whole Larva</tissue>
    </source>
</reference>
<protein>
    <submittedName>
        <fullName evidence="12">Golgi apparatus protein 1</fullName>
    </submittedName>
</protein>
<dbReference type="PANTHER" id="PTHR11884">
    <property type="entry name" value="SELECTIN LIGAND RELATED"/>
    <property type="match status" value="1"/>
</dbReference>
<dbReference type="InterPro" id="IPR017873">
    <property type="entry name" value="Cys-rich_GLG1_repeat_euk"/>
</dbReference>
<keyword evidence="5 9" id="KW-1133">Transmembrane helix</keyword>
<dbReference type="PANTHER" id="PTHR11884:SF1">
    <property type="entry name" value="GOLGI APPARATUS PROTEIN 1"/>
    <property type="match status" value="1"/>
</dbReference>
<feature type="repeat" description="Cys-rich GLG1" evidence="8">
    <location>
        <begin position="651"/>
        <end position="710"/>
    </location>
</feature>
<evidence type="ECO:0000256" key="10">
    <source>
        <dbReference type="SAM" id="SignalP"/>
    </source>
</evidence>
<comment type="subcellular location">
    <subcellularLocation>
        <location evidence="1">Membrane</location>
        <topology evidence="1">Single-pass type I membrane protein</topology>
    </subcellularLocation>
</comment>
<feature type="repeat" description="Cys-rich GLG1" evidence="8">
    <location>
        <begin position="332"/>
        <end position="391"/>
    </location>
</feature>
<feature type="repeat" description="Cys-rich GLG1" evidence="8">
    <location>
        <begin position="717"/>
        <end position="777"/>
    </location>
</feature>
<evidence type="ECO:0000256" key="6">
    <source>
        <dbReference type="ARBA" id="ARBA00023136"/>
    </source>
</evidence>
<keyword evidence="2 9" id="KW-0812">Transmembrane</keyword>
<keyword evidence="11" id="KW-1185">Reference proteome</keyword>
<evidence type="ECO:0000256" key="1">
    <source>
        <dbReference type="ARBA" id="ARBA00004479"/>
    </source>
</evidence>